<evidence type="ECO:0000313" key="1">
    <source>
        <dbReference type="EMBL" id="QQE89860.1"/>
    </source>
</evidence>
<dbReference type="AlphaFoldDB" id="A0AAP9YG06"/>
<proteinExistence type="predicted"/>
<dbReference type="EMBL" id="CP066310">
    <property type="protein sequence ID" value="QQE89860.1"/>
    <property type="molecule type" value="Genomic_DNA"/>
</dbReference>
<evidence type="ECO:0000313" key="2">
    <source>
        <dbReference type="Proteomes" id="UP000596192"/>
    </source>
</evidence>
<reference evidence="1 2" key="1">
    <citation type="submission" date="2020-12" db="EMBL/GenBank/DDBJ databases">
        <title>Genomic Analysis and Response surface optimization of nitrogen-fixing conditions for A. chroococcum strain HR1, Isolation from rhizosphere soil.</title>
        <authorList>
            <person name="Li J."/>
            <person name="Yang H."/>
            <person name="Liu H."/>
            <person name="Wang C."/>
            <person name="Tian Y."/>
            <person name="Lu X.Y."/>
        </authorList>
    </citation>
    <scope>NUCLEOTIDE SEQUENCE [LARGE SCALE GENOMIC DNA]</scope>
    <source>
        <strain evidence="1 2">HR1</strain>
    </source>
</reference>
<organism evidence="1 2">
    <name type="scientific">Azotobacter chroococcum</name>
    <dbReference type="NCBI Taxonomy" id="353"/>
    <lineage>
        <taxon>Bacteria</taxon>
        <taxon>Pseudomonadati</taxon>
        <taxon>Pseudomonadota</taxon>
        <taxon>Gammaproteobacteria</taxon>
        <taxon>Pseudomonadales</taxon>
        <taxon>Pseudomonadaceae</taxon>
        <taxon>Azotobacter</taxon>
    </lineage>
</organism>
<accession>A0AAP9YG06</accession>
<dbReference type="Proteomes" id="UP000596192">
    <property type="component" value="Chromosome"/>
</dbReference>
<protein>
    <submittedName>
        <fullName evidence="1">IS3 family transposase</fullName>
    </submittedName>
</protein>
<name>A0AAP9YG06_9GAMM</name>
<sequence>MTARIKQSSDTAKPRRGRALNDAALVARVQKAISELPSYGYRRVWGFVRRQSEQRAQPVVNAKRVYRSCAITFCCWSAGTSSPAWHDVTKVGWPWQ</sequence>
<gene>
    <name evidence="1" type="ORF">GKQ51_05930</name>
</gene>